<dbReference type="Proteomes" id="UP000234681">
    <property type="component" value="Chromosome 10"/>
</dbReference>
<dbReference type="EMBL" id="CH473948">
    <property type="protein sequence ID" value="EDM04341.1"/>
    <property type="molecule type" value="Genomic_DNA"/>
</dbReference>
<proteinExistence type="predicted"/>
<evidence type="ECO:0000313" key="1">
    <source>
        <dbReference type="EMBL" id="EDM04341.1"/>
    </source>
</evidence>
<organism evidence="1 2">
    <name type="scientific">Rattus norvegicus</name>
    <name type="common">Rat</name>
    <dbReference type="NCBI Taxonomy" id="10116"/>
    <lineage>
        <taxon>Eukaryota</taxon>
        <taxon>Metazoa</taxon>
        <taxon>Chordata</taxon>
        <taxon>Craniata</taxon>
        <taxon>Vertebrata</taxon>
        <taxon>Euteleostomi</taxon>
        <taxon>Mammalia</taxon>
        <taxon>Eutheria</taxon>
        <taxon>Euarchontoglires</taxon>
        <taxon>Glires</taxon>
        <taxon>Rodentia</taxon>
        <taxon>Myomorpha</taxon>
        <taxon>Muroidea</taxon>
        <taxon>Muridae</taxon>
        <taxon>Murinae</taxon>
        <taxon>Rattus</taxon>
    </lineage>
</organism>
<dbReference type="RGD" id="708345">
    <property type="gene designation" value="Ube2b"/>
</dbReference>
<evidence type="ECO:0000313" key="2">
    <source>
        <dbReference type="Proteomes" id="UP000234681"/>
    </source>
</evidence>
<evidence type="ECO:0000313" key="3">
    <source>
        <dbReference type="RGD" id="708345"/>
    </source>
</evidence>
<reference evidence="1 2" key="1">
    <citation type="submission" date="2005-07" db="EMBL/GenBank/DDBJ databases">
        <authorList>
            <person name="Mural R.J."/>
            <person name="Li P.W."/>
            <person name="Adams M.D."/>
            <person name="Amanatides P.G."/>
            <person name="Baden-Tillson H."/>
            <person name="Barnstead M."/>
            <person name="Chin S.H."/>
            <person name="Dew I."/>
            <person name="Evans C.A."/>
            <person name="Ferriera S."/>
            <person name="Flanigan M."/>
            <person name="Fosler C."/>
            <person name="Glodek A."/>
            <person name="Gu Z."/>
            <person name="Holt R.A."/>
            <person name="Jennings D."/>
            <person name="Kraft C.L."/>
            <person name="Lu F."/>
            <person name="Nguyen T."/>
            <person name="Nusskern D.R."/>
            <person name="Pfannkoch C.M."/>
            <person name="Sitter C."/>
            <person name="Sutton G.G."/>
            <person name="Venter J.C."/>
            <person name="Wang Z."/>
            <person name="Woodage T."/>
            <person name="Zheng X.H."/>
            <person name="Zhong F."/>
        </authorList>
    </citation>
    <scope>NUCLEOTIDE SEQUENCE [LARGE SCALE GENOMIC DNA]</scope>
    <source>
        <strain>BN</strain>
        <strain evidence="2">Sprague-Dawley</strain>
    </source>
</reference>
<name>A6HE83_RAT</name>
<dbReference type="AlphaFoldDB" id="A6HE83"/>
<accession>A6HE83</accession>
<protein>
    <submittedName>
        <fullName evidence="1">Ubiquitin-conjugating enzyme E2B, RAD6 homolog (S. cerevisiae), isoform CRA_d</fullName>
    </submittedName>
</protein>
<gene>
    <name evidence="1 3" type="primary">Ube2b</name>
    <name evidence="1" type="ORF">rCG_35138</name>
</gene>
<sequence length="53" mass="6240">MSRIQTVRPIAKQHSFIRKTNGSMRRGFRPLLSRAGMTHNRHLVCPPFHRRCV</sequence>